<dbReference type="GO" id="GO:0003824">
    <property type="term" value="F:catalytic activity"/>
    <property type="evidence" value="ECO:0007669"/>
    <property type="project" value="InterPro"/>
</dbReference>
<accession>A0A1X6NU39</accession>
<feature type="active site" description="Proton donor/acceptor" evidence="1">
    <location>
        <position position="150"/>
    </location>
</feature>
<dbReference type="EMBL" id="KV919085">
    <property type="protein sequence ID" value="OSX72087.1"/>
    <property type="molecule type" value="Genomic_DNA"/>
</dbReference>
<dbReference type="InterPro" id="IPR052765">
    <property type="entry name" value="PGM-Related"/>
</dbReference>
<sequence>MGDSFARPPPGGWGWVAAWAGAGALVGLYRAGAVGDAFTTLAAAAQHALLMHTRRQRPSRIILVRHGESLGNVDKSIYETLADSRLPLTERGVAQARAAGVRLKSLIGDETVFAFVSPYVRTAQTMEEMVAAAELSPSRYRVRYDPRLREQDFGNLQQVDEMKDLMATRKEVGRFFFRFPNGESGADVYDRVTSFLSSVYRTMDKTRAAPPHHRRYDNILIVSHGLTMRIICMRFLHWEVEQLEDVWNPDNGQTWVLERHPETARYVLTSAVVCGRNRDEEIPVCMRSTPSSALEHNRETGHA</sequence>
<dbReference type="PANTHER" id="PTHR46192">
    <property type="entry name" value="BROAD-RANGE ACID PHOSPHATASE DET1"/>
    <property type="match status" value="1"/>
</dbReference>
<dbReference type="Gene3D" id="3.40.50.1240">
    <property type="entry name" value="Phosphoglycerate mutase-like"/>
    <property type="match status" value="1"/>
</dbReference>
<dbReference type="SMART" id="SM00855">
    <property type="entry name" value="PGAM"/>
    <property type="match status" value="1"/>
</dbReference>
<keyword evidence="4" id="KW-1185">Reference proteome</keyword>
<dbReference type="SUPFAM" id="SSF53254">
    <property type="entry name" value="Phosphoglycerate mutase-like"/>
    <property type="match status" value="1"/>
</dbReference>
<name>A0A1X6NU39_PORUM</name>
<evidence type="ECO:0000256" key="1">
    <source>
        <dbReference type="PIRSR" id="PIRSR613078-1"/>
    </source>
</evidence>
<dbReference type="InterPro" id="IPR013078">
    <property type="entry name" value="His_Pase_superF_clade-1"/>
</dbReference>
<dbReference type="CDD" id="cd07067">
    <property type="entry name" value="HP_PGM_like"/>
    <property type="match status" value="1"/>
</dbReference>
<evidence type="ECO:0008006" key="5">
    <source>
        <dbReference type="Google" id="ProtNLM"/>
    </source>
</evidence>
<protein>
    <recommendedName>
        <fullName evidence="5">Phosphoglycerate mutase (2,3-diphosphoglycerate-dependent)</fullName>
    </recommendedName>
</protein>
<organism evidence="3 4">
    <name type="scientific">Porphyra umbilicalis</name>
    <name type="common">Purple laver</name>
    <name type="synonym">Red alga</name>
    <dbReference type="NCBI Taxonomy" id="2786"/>
    <lineage>
        <taxon>Eukaryota</taxon>
        <taxon>Rhodophyta</taxon>
        <taxon>Bangiophyceae</taxon>
        <taxon>Bangiales</taxon>
        <taxon>Bangiaceae</taxon>
        <taxon>Porphyra</taxon>
    </lineage>
</organism>
<feature type="active site" description="Tele-phosphohistidine intermediate" evidence="1">
    <location>
        <position position="66"/>
    </location>
</feature>
<evidence type="ECO:0000313" key="3">
    <source>
        <dbReference type="EMBL" id="OSX72087.1"/>
    </source>
</evidence>
<evidence type="ECO:0000256" key="2">
    <source>
        <dbReference type="PIRSR" id="PIRSR613078-2"/>
    </source>
</evidence>
<gene>
    <name evidence="3" type="ORF">BU14_0470s0016</name>
</gene>
<feature type="binding site" evidence="2">
    <location>
        <begin position="65"/>
        <end position="72"/>
    </location>
    <ligand>
        <name>substrate</name>
    </ligand>
</feature>
<dbReference type="InterPro" id="IPR001345">
    <property type="entry name" value="PG/BPGM_mutase_AS"/>
</dbReference>
<dbReference type="InterPro" id="IPR029033">
    <property type="entry name" value="His_PPase_superfam"/>
</dbReference>
<dbReference type="Pfam" id="PF00300">
    <property type="entry name" value="His_Phos_1"/>
    <property type="match status" value="1"/>
</dbReference>
<dbReference type="AlphaFoldDB" id="A0A1X6NU39"/>
<dbReference type="OrthoDB" id="10261749at2759"/>
<reference evidence="3 4" key="1">
    <citation type="submission" date="2017-03" db="EMBL/GenBank/DDBJ databases">
        <title>WGS assembly of Porphyra umbilicalis.</title>
        <authorList>
            <person name="Brawley S.H."/>
            <person name="Blouin N.A."/>
            <person name="Ficko-Blean E."/>
            <person name="Wheeler G.L."/>
            <person name="Lohr M."/>
            <person name="Goodson H.V."/>
            <person name="Jenkins J.W."/>
            <person name="Blaby-Haas C.E."/>
            <person name="Helliwell K.E."/>
            <person name="Chan C."/>
            <person name="Marriage T."/>
            <person name="Bhattacharya D."/>
            <person name="Klein A.S."/>
            <person name="Badis Y."/>
            <person name="Brodie J."/>
            <person name="Cao Y."/>
            <person name="Collen J."/>
            <person name="Dittami S.M."/>
            <person name="Gachon C.M."/>
            <person name="Green B.R."/>
            <person name="Karpowicz S."/>
            <person name="Kim J.W."/>
            <person name="Kudahl U."/>
            <person name="Lin S."/>
            <person name="Michel G."/>
            <person name="Mittag M."/>
            <person name="Olson B.J."/>
            <person name="Pangilinan J."/>
            <person name="Peng Y."/>
            <person name="Qiu H."/>
            <person name="Shu S."/>
            <person name="Singer J.T."/>
            <person name="Smith A.G."/>
            <person name="Sprecher B.N."/>
            <person name="Wagner V."/>
            <person name="Wang W."/>
            <person name="Wang Z.-Y."/>
            <person name="Yan J."/>
            <person name="Yarish C."/>
            <person name="Zoeuner-Riek S."/>
            <person name="Zhuang Y."/>
            <person name="Zou Y."/>
            <person name="Lindquist E.A."/>
            <person name="Grimwood J."/>
            <person name="Barry K."/>
            <person name="Rokhsar D.S."/>
            <person name="Schmutz J."/>
            <person name="Stiller J.W."/>
            <person name="Grossman A.R."/>
            <person name="Prochnik S.E."/>
        </authorList>
    </citation>
    <scope>NUCLEOTIDE SEQUENCE [LARGE SCALE GENOMIC DNA]</scope>
    <source>
        <strain evidence="3">4086291</strain>
    </source>
</reference>
<proteinExistence type="predicted"/>
<dbReference type="Proteomes" id="UP000218209">
    <property type="component" value="Unassembled WGS sequence"/>
</dbReference>
<feature type="binding site" evidence="2">
    <location>
        <position position="121"/>
    </location>
    <ligand>
        <name>substrate</name>
    </ligand>
</feature>
<dbReference type="PROSITE" id="PS00175">
    <property type="entry name" value="PG_MUTASE"/>
    <property type="match status" value="1"/>
</dbReference>
<evidence type="ECO:0000313" key="4">
    <source>
        <dbReference type="Proteomes" id="UP000218209"/>
    </source>
</evidence>